<sequence length="1425" mass="158438">MCIETPRENNNDEILQSYEDQAGLISSWMLSYLDPLLKLGASRTLTNDDIGAPSETDRADIVHTRALEFWKNECDRVNEENKLNEEKFNQKLAKISSDEKKAEMLKKQGFVRKEPSLFTALTKSFGVGKLWYAMLLRVISSLLMFAPVILLNDLVTFFEQGGDPAIYQGYAHPWIEVVGLFVFPLLVTLLESRHQVIMYHCATYTRTAVSLLLYEKTLTVSASGRASTSTGQVVNMMSNDTTQLQRFLTFIGFIIVAPMQIIIALVLIYQQVGNATWVGVAFMVGLIPINLFIFKFVGNYRRLVLKHSDARVKMMNEIFTGIRIIKFYAWETAFRKEVGKIRNEEMRALTKLAYISAVGFSLILLSAPIIQPILVFLTYISIQKYGLTAATAFTTVALFNIMRFPFAFLPMGLLQYIQAKIALRRLGNYLHLPELRTYVLDSNPPASEEEDLDDETFDKSKGEEGSITMKNCTFSWVDSEAMEEIKRRNSSSNKKQKKKSSKRGNKNERRSSSDTTSTNNSIKEEHMKRVNSIQSLASMADSEGGGTEVTSTSPHTLRNISCHIPAGSLVAVVGAVGCGKSTFLSAILGEVEPVDDLSKVYIPRSDSRKGSPGFVSYCAQTPWILNSTLKENILFGRPFDEERYNEVVHACALSSDLEILPAGDMTEIGERGINLSGGQKARVALARAMYSSTTKVLLLDDPLSAVDAHVGEHIFSKAIASDLVENSTRILVTHHVHFLPRCDYVLVLKEGEVQHMGKYEELIEQGVDFHGAVDFKEEDADESEETKEDKKNEGDSEEADNKGEAPAKKKTEDSSASSQEKENQTELSKKGQKLVTTEEKAEGQVAGSAYIHYAKAGGFCRAVMMFVIQAAGRGFEISSAFWLAHWAANADSGERDTMYYLNIYALFGLGGVLGLTGRAIVLAWHRLRASLRLHDDLTKSILRAPVSFYDVTPTGRILNRFAADMDKIDLELSNSLSQGINTMFSVFGAVGAIIAATKGAFLIPFIPLSYFYYYVQKWFRRSSTELQRITSVNNSPIFSDFSQTLSGTSTIRAYGSQNRFFQHCMTSFDSYNASYMLTQLTNAWLGLRLDVLGSIIGFFTGGLSVATAPYNFIPAGWLGLALSYSIEVTSFLKHGVKMIATIEAEMNSVERILFYTNNVTPEAPDSIPEKDPEPNTWPHKGDIQIQNASMRYRDGPLVLKNISVSIKGGEKIGVVGRTGSGKSSLMIALFRISELEKDGGKITIDGIDISDVGTDALRMGLSIIPQDPIMFSNTVRYNIDPFNTASESDLWTVLEKVRLDTVVAMLPQGLDEMVTEGGENFSQGQRQLLCIARSLLRKPKVLIMDEATASIDNETDAQIQKMIRENFKEATVLTIAHRLNTIMDSDRVLVLDDGHVMEFDAPKELLKKEGGLFRGMVDKSRSAHK</sequence>
<dbReference type="CDD" id="cd03244">
    <property type="entry name" value="ABCC_MRP_domain2"/>
    <property type="match status" value="1"/>
</dbReference>
<dbReference type="EMBL" id="HBEI01000393">
    <property type="protein sequence ID" value="CAD8350445.1"/>
    <property type="molecule type" value="Transcribed_RNA"/>
</dbReference>
<feature type="compositionally biased region" description="Basic residues" evidence="10">
    <location>
        <begin position="494"/>
        <end position="504"/>
    </location>
</feature>
<dbReference type="InterPro" id="IPR036640">
    <property type="entry name" value="ABC1_TM_sf"/>
</dbReference>
<evidence type="ECO:0000256" key="2">
    <source>
        <dbReference type="ARBA" id="ARBA00009726"/>
    </source>
</evidence>
<dbReference type="InterPro" id="IPR017871">
    <property type="entry name" value="ABC_transporter-like_CS"/>
</dbReference>
<name>A0A7S0FB48_9STRA</name>
<feature type="domain" description="ABC transmembrane type-1" evidence="13">
    <location>
        <begin position="863"/>
        <end position="1144"/>
    </location>
</feature>
<dbReference type="CDD" id="cd18580">
    <property type="entry name" value="ABC_6TM_ABCC_D2"/>
    <property type="match status" value="1"/>
</dbReference>
<dbReference type="InterPro" id="IPR003439">
    <property type="entry name" value="ABC_transporter-like_ATP-bd"/>
</dbReference>
<feature type="transmembrane region" description="Helical" evidence="11">
    <location>
        <begin position="275"/>
        <end position="297"/>
    </location>
</feature>
<accession>A0A7S0FB48</accession>
<evidence type="ECO:0000313" key="14">
    <source>
        <dbReference type="EMBL" id="CAD8350445.1"/>
    </source>
</evidence>
<dbReference type="Gene3D" id="3.40.50.300">
    <property type="entry name" value="P-loop containing nucleotide triphosphate hydrolases"/>
    <property type="match status" value="2"/>
</dbReference>
<dbReference type="FunFam" id="1.20.1560.10:FF:000010">
    <property type="entry name" value="Multidrug resistance-associated ABC transporter"/>
    <property type="match status" value="1"/>
</dbReference>
<dbReference type="GO" id="GO:0005524">
    <property type="term" value="F:ATP binding"/>
    <property type="evidence" value="ECO:0007669"/>
    <property type="project" value="UniProtKB-KW"/>
</dbReference>
<evidence type="ECO:0000256" key="10">
    <source>
        <dbReference type="SAM" id="MobiDB-lite"/>
    </source>
</evidence>
<dbReference type="PANTHER" id="PTHR24223">
    <property type="entry name" value="ATP-BINDING CASSETTE SUB-FAMILY C"/>
    <property type="match status" value="1"/>
</dbReference>
<organism evidence="14">
    <name type="scientific">Sundstroemia setigera</name>
    <dbReference type="NCBI Taxonomy" id="3005"/>
    <lineage>
        <taxon>Eukaryota</taxon>
        <taxon>Sar</taxon>
        <taxon>Stramenopiles</taxon>
        <taxon>Ochrophyta</taxon>
        <taxon>Bacillariophyta</taxon>
        <taxon>Coscinodiscophyceae</taxon>
        <taxon>Rhizosoleniophycidae</taxon>
        <taxon>Rhizosoleniales</taxon>
        <taxon>Rhizosoleniaceae</taxon>
        <taxon>Sundstroemia</taxon>
    </lineage>
</organism>
<feature type="region of interest" description="Disordered" evidence="10">
    <location>
        <begin position="777"/>
        <end position="838"/>
    </location>
</feature>
<dbReference type="CDD" id="cd18579">
    <property type="entry name" value="ABC_6TM_ABCC_D1"/>
    <property type="match status" value="1"/>
</dbReference>
<dbReference type="InterPro" id="IPR003593">
    <property type="entry name" value="AAA+_ATPase"/>
</dbReference>
<dbReference type="GO" id="GO:0012505">
    <property type="term" value="C:endomembrane system"/>
    <property type="evidence" value="ECO:0007669"/>
    <property type="project" value="UniProtKB-SubCell"/>
</dbReference>
<keyword evidence="6" id="KW-0547">Nucleotide-binding</keyword>
<feature type="transmembrane region" description="Helical" evidence="11">
    <location>
        <begin position="352"/>
        <end position="380"/>
    </location>
</feature>
<keyword evidence="7" id="KW-0067">ATP-binding</keyword>
<dbReference type="GO" id="GO:0016020">
    <property type="term" value="C:membrane"/>
    <property type="evidence" value="ECO:0007669"/>
    <property type="project" value="InterPro"/>
</dbReference>
<evidence type="ECO:0000256" key="9">
    <source>
        <dbReference type="ARBA" id="ARBA00023136"/>
    </source>
</evidence>
<evidence type="ECO:0000256" key="11">
    <source>
        <dbReference type="SAM" id="Phobius"/>
    </source>
</evidence>
<evidence type="ECO:0000259" key="12">
    <source>
        <dbReference type="PROSITE" id="PS50893"/>
    </source>
</evidence>
<feature type="region of interest" description="Disordered" evidence="10">
    <location>
        <begin position="441"/>
        <end position="463"/>
    </location>
</feature>
<dbReference type="PROSITE" id="PS50893">
    <property type="entry name" value="ABC_TRANSPORTER_2"/>
    <property type="match status" value="2"/>
</dbReference>
<evidence type="ECO:0000256" key="5">
    <source>
        <dbReference type="ARBA" id="ARBA00022737"/>
    </source>
</evidence>
<feature type="transmembrane region" description="Helical" evidence="11">
    <location>
        <begin position="171"/>
        <end position="190"/>
    </location>
</feature>
<evidence type="ECO:0000256" key="8">
    <source>
        <dbReference type="ARBA" id="ARBA00022989"/>
    </source>
</evidence>
<dbReference type="Gene3D" id="1.20.1560.10">
    <property type="entry name" value="ABC transporter type 1, transmembrane domain"/>
    <property type="match status" value="2"/>
</dbReference>
<keyword evidence="9 11" id="KW-0472">Membrane</keyword>
<feature type="region of interest" description="Disordered" evidence="10">
    <location>
        <begin position="485"/>
        <end position="526"/>
    </location>
</feature>
<dbReference type="CDD" id="cd03250">
    <property type="entry name" value="ABCC_MRP_domain1"/>
    <property type="match status" value="1"/>
</dbReference>
<dbReference type="InterPro" id="IPR050173">
    <property type="entry name" value="ABC_transporter_C-like"/>
</dbReference>
<reference evidence="14" key="1">
    <citation type="submission" date="2021-01" db="EMBL/GenBank/DDBJ databases">
        <authorList>
            <person name="Corre E."/>
            <person name="Pelletier E."/>
            <person name="Niang G."/>
            <person name="Scheremetjew M."/>
            <person name="Finn R."/>
            <person name="Kale V."/>
            <person name="Holt S."/>
            <person name="Cochrane G."/>
            <person name="Meng A."/>
            <person name="Brown T."/>
            <person name="Cohen L."/>
        </authorList>
    </citation>
    <scope>NUCLEOTIDE SEQUENCE</scope>
    <source>
        <strain evidence="14">CCMP 1694</strain>
    </source>
</reference>
<dbReference type="InterPro" id="IPR044726">
    <property type="entry name" value="ABCC_6TM_D2"/>
</dbReference>
<comment type="similarity">
    <text evidence="2">Belongs to the ABC transporter superfamily. ABCC family. Conjugate transporter (TC 3.A.1.208) subfamily.</text>
</comment>
<evidence type="ECO:0000259" key="13">
    <source>
        <dbReference type="PROSITE" id="PS50929"/>
    </source>
</evidence>
<gene>
    <name evidence="14" type="ORF">RSET0789_LOCUS274</name>
</gene>
<feature type="transmembrane region" description="Helical" evidence="11">
    <location>
        <begin position="903"/>
        <end position="924"/>
    </location>
</feature>
<comment type="subcellular location">
    <subcellularLocation>
        <location evidence="1">Endomembrane system</location>
        <topology evidence="1">Multi-pass membrane protein</topology>
    </subcellularLocation>
</comment>
<keyword evidence="3" id="KW-0813">Transport</keyword>
<evidence type="ECO:0000256" key="7">
    <source>
        <dbReference type="ARBA" id="ARBA00022840"/>
    </source>
</evidence>
<keyword evidence="5" id="KW-0677">Repeat</keyword>
<dbReference type="GO" id="GO:0140359">
    <property type="term" value="F:ABC-type transporter activity"/>
    <property type="evidence" value="ECO:0007669"/>
    <property type="project" value="InterPro"/>
</dbReference>
<dbReference type="FunFam" id="3.40.50.300:FF:000074">
    <property type="entry name" value="Multidrug resistance-associated protein 5 isoform 1"/>
    <property type="match status" value="1"/>
</dbReference>
<dbReference type="FunFam" id="1.20.1560.10:FF:000006">
    <property type="entry name" value="ATP-binding cassette, sub-family C (CFTR/MRP), member 9"/>
    <property type="match status" value="1"/>
</dbReference>
<proteinExistence type="inferred from homology"/>
<evidence type="ECO:0000256" key="4">
    <source>
        <dbReference type="ARBA" id="ARBA00022692"/>
    </source>
</evidence>
<keyword evidence="8 11" id="KW-1133">Transmembrane helix</keyword>
<dbReference type="Pfam" id="PF00664">
    <property type="entry name" value="ABC_membrane"/>
    <property type="match status" value="2"/>
</dbReference>
<feature type="compositionally biased region" description="Acidic residues" evidence="10">
    <location>
        <begin position="777"/>
        <end position="786"/>
    </location>
</feature>
<evidence type="ECO:0000256" key="3">
    <source>
        <dbReference type="ARBA" id="ARBA00022448"/>
    </source>
</evidence>
<dbReference type="PROSITE" id="PS00211">
    <property type="entry name" value="ABC_TRANSPORTER_1"/>
    <property type="match status" value="2"/>
</dbReference>
<evidence type="ECO:0008006" key="15">
    <source>
        <dbReference type="Google" id="ProtNLM"/>
    </source>
</evidence>
<keyword evidence="4 11" id="KW-0812">Transmembrane</keyword>
<dbReference type="PANTHER" id="PTHR24223:SF415">
    <property type="entry name" value="FI20190P1"/>
    <property type="match status" value="1"/>
</dbReference>
<dbReference type="Pfam" id="PF00005">
    <property type="entry name" value="ABC_tran"/>
    <property type="match status" value="2"/>
</dbReference>
<feature type="compositionally biased region" description="Basic and acidic residues" evidence="10">
    <location>
        <begin position="787"/>
        <end position="829"/>
    </location>
</feature>
<feature type="transmembrane region" description="Helical" evidence="11">
    <location>
        <begin position="130"/>
        <end position="151"/>
    </location>
</feature>
<feature type="transmembrane region" description="Helical" evidence="11">
    <location>
        <begin position="392"/>
        <end position="417"/>
    </location>
</feature>
<feature type="domain" description="ABC transporter" evidence="12">
    <location>
        <begin position="1183"/>
        <end position="1418"/>
    </location>
</feature>
<protein>
    <recommendedName>
        <fullName evidence="15">ATP-dependent transporter ycf16</fullName>
    </recommendedName>
</protein>
<feature type="domain" description="ABC transmembrane type-1" evidence="13">
    <location>
        <begin position="133"/>
        <end position="418"/>
    </location>
</feature>
<dbReference type="SUPFAM" id="SSF90123">
    <property type="entry name" value="ABC transporter transmembrane region"/>
    <property type="match status" value="2"/>
</dbReference>
<feature type="transmembrane region" description="Helical" evidence="11">
    <location>
        <begin position="986"/>
        <end position="1013"/>
    </location>
</feature>
<dbReference type="InterPro" id="IPR027417">
    <property type="entry name" value="P-loop_NTPase"/>
</dbReference>
<dbReference type="InterPro" id="IPR011527">
    <property type="entry name" value="ABC1_TM_dom"/>
</dbReference>
<dbReference type="PROSITE" id="PS50929">
    <property type="entry name" value="ABC_TM1F"/>
    <property type="match status" value="2"/>
</dbReference>
<dbReference type="SMART" id="SM00382">
    <property type="entry name" value="AAA"/>
    <property type="match status" value="2"/>
</dbReference>
<dbReference type="GO" id="GO:0016887">
    <property type="term" value="F:ATP hydrolysis activity"/>
    <property type="evidence" value="ECO:0007669"/>
    <property type="project" value="InterPro"/>
</dbReference>
<evidence type="ECO:0000256" key="1">
    <source>
        <dbReference type="ARBA" id="ARBA00004127"/>
    </source>
</evidence>
<evidence type="ECO:0000256" key="6">
    <source>
        <dbReference type="ARBA" id="ARBA00022741"/>
    </source>
</evidence>
<feature type="transmembrane region" description="Helical" evidence="11">
    <location>
        <begin position="247"/>
        <end position="269"/>
    </location>
</feature>
<feature type="domain" description="ABC transporter" evidence="12">
    <location>
        <begin position="522"/>
        <end position="775"/>
    </location>
</feature>
<dbReference type="SUPFAM" id="SSF52540">
    <property type="entry name" value="P-loop containing nucleoside triphosphate hydrolases"/>
    <property type="match status" value="2"/>
</dbReference>
<dbReference type="InterPro" id="IPR044746">
    <property type="entry name" value="ABCC_6TM_D1"/>
</dbReference>
<feature type="compositionally biased region" description="Acidic residues" evidence="10">
    <location>
        <begin position="447"/>
        <end position="456"/>
    </location>
</feature>
<dbReference type="FunFam" id="3.40.50.300:FF:000997">
    <property type="entry name" value="Multidrug resistance-associated protein 1"/>
    <property type="match status" value="1"/>
</dbReference>